<dbReference type="InterPro" id="IPR013783">
    <property type="entry name" value="Ig-like_fold"/>
</dbReference>
<dbReference type="SUPFAM" id="SSF48726">
    <property type="entry name" value="Immunoglobulin"/>
    <property type="match status" value="1"/>
</dbReference>
<comment type="caution">
    <text evidence="6">The sequence shown here is derived from an EMBL/GenBank/DDBJ whole genome shotgun (WGS) entry which is preliminary data.</text>
</comment>
<sequence length="78" mass="9166">NLQCNEGTTAILWCEVSQTNLKAKWYKDGDEILDSNRHRLYSRDKTHRLEIRNVVIADKGTYCVLIRKIKKTCQLDIK</sequence>
<evidence type="ECO:0000256" key="2">
    <source>
        <dbReference type="ARBA" id="ARBA00022490"/>
    </source>
</evidence>
<evidence type="ECO:0000313" key="6">
    <source>
        <dbReference type="EMBL" id="VDI59851.1"/>
    </source>
</evidence>
<evidence type="ECO:0000256" key="4">
    <source>
        <dbReference type="ARBA" id="ARBA00023157"/>
    </source>
</evidence>
<dbReference type="Gene3D" id="2.60.40.10">
    <property type="entry name" value="Immunoglobulins"/>
    <property type="match status" value="1"/>
</dbReference>
<dbReference type="GO" id="GO:0005737">
    <property type="term" value="C:cytoplasm"/>
    <property type="evidence" value="ECO:0007669"/>
    <property type="project" value="UniProtKB-SubCell"/>
</dbReference>
<dbReference type="InterPro" id="IPR052385">
    <property type="entry name" value="Obscurin/Obscurin-like_Reg"/>
</dbReference>
<feature type="domain" description="Ig-like" evidence="5">
    <location>
        <begin position="1"/>
        <end position="62"/>
    </location>
</feature>
<comment type="subcellular location">
    <subcellularLocation>
        <location evidence="1">Cytoplasm</location>
    </subcellularLocation>
</comment>
<keyword evidence="3" id="KW-0597">Phosphoprotein</keyword>
<dbReference type="OrthoDB" id="10072266at2759"/>
<name>A0A8B6G7C5_MYTGA</name>
<organism evidence="6 7">
    <name type="scientific">Mytilus galloprovincialis</name>
    <name type="common">Mediterranean mussel</name>
    <dbReference type="NCBI Taxonomy" id="29158"/>
    <lineage>
        <taxon>Eukaryota</taxon>
        <taxon>Metazoa</taxon>
        <taxon>Spiralia</taxon>
        <taxon>Lophotrochozoa</taxon>
        <taxon>Mollusca</taxon>
        <taxon>Bivalvia</taxon>
        <taxon>Autobranchia</taxon>
        <taxon>Pteriomorphia</taxon>
        <taxon>Mytilida</taxon>
        <taxon>Mytiloidea</taxon>
        <taxon>Mytilidae</taxon>
        <taxon>Mytilinae</taxon>
        <taxon>Mytilus</taxon>
    </lineage>
</organism>
<reference evidence="6" key="1">
    <citation type="submission" date="2018-11" db="EMBL/GenBank/DDBJ databases">
        <authorList>
            <person name="Alioto T."/>
            <person name="Alioto T."/>
        </authorList>
    </citation>
    <scope>NUCLEOTIDE SEQUENCE</scope>
</reference>
<dbReference type="Proteomes" id="UP000596742">
    <property type="component" value="Unassembled WGS sequence"/>
</dbReference>
<feature type="non-terminal residue" evidence="6">
    <location>
        <position position="78"/>
    </location>
</feature>
<dbReference type="Pfam" id="PF07679">
    <property type="entry name" value="I-set"/>
    <property type="match status" value="1"/>
</dbReference>
<dbReference type="InterPro" id="IPR036179">
    <property type="entry name" value="Ig-like_dom_sf"/>
</dbReference>
<accession>A0A8B6G7C5</accession>
<gene>
    <name evidence="6" type="ORF">MGAL_10B040943</name>
</gene>
<dbReference type="PANTHER" id="PTHR35971:SF5">
    <property type="entry name" value="OBSCURIN LIKE CYTOSKELETAL ADAPTOR 1"/>
    <property type="match status" value="1"/>
</dbReference>
<keyword evidence="7" id="KW-1185">Reference proteome</keyword>
<dbReference type="EMBL" id="UYJE01007982">
    <property type="protein sequence ID" value="VDI59851.1"/>
    <property type="molecule type" value="Genomic_DNA"/>
</dbReference>
<evidence type="ECO:0000256" key="3">
    <source>
        <dbReference type="ARBA" id="ARBA00022553"/>
    </source>
</evidence>
<keyword evidence="2" id="KW-0963">Cytoplasm</keyword>
<evidence type="ECO:0000256" key="1">
    <source>
        <dbReference type="ARBA" id="ARBA00004496"/>
    </source>
</evidence>
<feature type="non-terminal residue" evidence="6">
    <location>
        <position position="1"/>
    </location>
</feature>
<dbReference type="PROSITE" id="PS50835">
    <property type="entry name" value="IG_LIKE"/>
    <property type="match status" value="1"/>
</dbReference>
<evidence type="ECO:0000259" key="5">
    <source>
        <dbReference type="PROSITE" id="PS50835"/>
    </source>
</evidence>
<dbReference type="InterPro" id="IPR007110">
    <property type="entry name" value="Ig-like_dom"/>
</dbReference>
<dbReference type="InterPro" id="IPR013098">
    <property type="entry name" value="Ig_I-set"/>
</dbReference>
<proteinExistence type="predicted"/>
<keyword evidence="4" id="KW-1015">Disulfide bond</keyword>
<protein>
    <recommendedName>
        <fullName evidence="5">Ig-like domain-containing protein</fullName>
    </recommendedName>
</protein>
<dbReference type="AlphaFoldDB" id="A0A8B6G7C5"/>
<dbReference type="PANTHER" id="PTHR35971">
    <property type="entry name" value="SI:DKEY-31G6.6"/>
    <property type="match status" value="1"/>
</dbReference>
<evidence type="ECO:0000313" key="7">
    <source>
        <dbReference type="Proteomes" id="UP000596742"/>
    </source>
</evidence>